<feature type="transmembrane region" description="Helical" evidence="1">
    <location>
        <begin position="17"/>
        <end position="40"/>
    </location>
</feature>
<dbReference type="KEGG" id="dsf:UWK_01129"/>
<keyword evidence="1" id="KW-0812">Transmembrane</keyword>
<feature type="transmembrane region" description="Helical" evidence="1">
    <location>
        <begin position="72"/>
        <end position="93"/>
    </location>
</feature>
<keyword evidence="3" id="KW-1185">Reference proteome</keyword>
<dbReference type="eggNOG" id="ENOG5032TRI">
    <property type="taxonomic scope" value="Bacteria"/>
</dbReference>
<dbReference type="STRING" id="1167006.UWK_01129"/>
<protein>
    <recommendedName>
        <fullName evidence="4">Integral membrane protein</fullName>
    </recommendedName>
</protein>
<dbReference type="OrthoDB" id="5418304at2"/>
<evidence type="ECO:0000256" key="1">
    <source>
        <dbReference type="SAM" id="Phobius"/>
    </source>
</evidence>
<keyword evidence="1" id="KW-0472">Membrane</keyword>
<evidence type="ECO:0008006" key="4">
    <source>
        <dbReference type="Google" id="ProtNLM"/>
    </source>
</evidence>
<feature type="transmembrane region" description="Helical" evidence="1">
    <location>
        <begin position="99"/>
        <end position="117"/>
    </location>
</feature>
<dbReference type="HOGENOM" id="CLU_1358619_0_0_7"/>
<evidence type="ECO:0000313" key="3">
    <source>
        <dbReference type="Proteomes" id="UP000011721"/>
    </source>
</evidence>
<feature type="transmembrane region" description="Helical" evidence="1">
    <location>
        <begin position="138"/>
        <end position="155"/>
    </location>
</feature>
<proteinExistence type="predicted"/>
<evidence type="ECO:0000313" key="2">
    <source>
        <dbReference type="EMBL" id="AGF77697.1"/>
    </source>
</evidence>
<dbReference type="EMBL" id="CP003985">
    <property type="protein sequence ID" value="AGF77697.1"/>
    <property type="molecule type" value="Genomic_DNA"/>
</dbReference>
<accession>M1P7M4</accession>
<dbReference type="AlphaFoldDB" id="M1P7M4"/>
<organism evidence="2 3">
    <name type="scientific">Desulfocapsa sulfexigens (strain DSM 10523 / SB164P1)</name>
    <dbReference type="NCBI Taxonomy" id="1167006"/>
    <lineage>
        <taxon>Bacteria</taxon>
        <taxon>Pseudomonadati</taxon>
        <taxon>Thermodesulfobacteriota</taxon>
        <taxon>Desulfobulbia</taxon>
        <taxon>Desulfobulbales</taxon>
        <taxon>Desulfocapsaceae</taxon>
        <taxon>Desulfocapsa</taxon>
    </lineage>
</organism>
<keyword evidence="1" id="KW-1133">Transmembrane helix</keyword>
<reference evidence="3" key="1">
    <citation type="journal article" date="2013" name="Stand. Genomic Sci.">
        <title>Complete genome sequence of Desulfocapsa sulfexigens, a marine deltaproteobacterium specialized in disproportionating inorganic sulfur compounds.</title>
        <authorList>
            <person name="Finster K.W."/>
            <person name="Kjeldsen K.U."/>
            <person name="Kube M."/>
            <person name="Reinhardt R."/>
            <person name="Mussmann M."/>
            <person name="Amann R."/>
            <person name="Schreiber L."/>
        </authorList>
    </citation>
    <scope>NUCLEOTIDE SEQUENCE [LARGE SCALE GENOMIC DNA]</scope>
    <source>
        <strain evidence="3">DSM 10523 / SB164P1</strain>
    </source>
</reference>
<dbReference type="RefSeq" id="WP_015403391.1">
    <property type="nucleotide sequence ID" value="NC_020304.1"/>
</dbReference>
<sequence length="201" mass="22247">MDFKKHLTTAWESTLQFIVPVILLTLVQLIVVTLSLGILAPVTTAGYIQSLLQALRDGREPQIGDLFSEMRLFLPLFAFGVLAVFATFFGFLLLILPGLLVLAFLVFATIYMIPLMTDRKMGLFEAIKESWNMAVRKPIADQVVLMLLYLLIMSVGGSIPLAVLFAQPLATFLMLAVYDERLEFGRISVEQGPPPVPGSEV</sequence>
<dbReference type="Proteomes" id="UP000011721">
    <property type="component" value="Chromosome"/>
</dbReference>
<gene>
    <name evidence="2" type="ordered locus">UWK_01129</name>
</gene>
<name>M1P7M4_DESSD</name>